<proteinExistence type="predicted"/>
<comment type="caution">
    <text evidence="1">The sequence shown here is derived from an EMBL/GenBank/DDBJ whole genome shotgun (WGS) entry which is preliminary data.</text>
</comment>
<dbReference type="PANTHER" id="PTHR47859">
    <property type="entry name" value="PENTATRICOPEPTIDE REPEAT-CONTAINING PROTEIN"/>
    <property type="match status" value="1"/>
</dbReference>
<dbReference type="AlphaFoldDB" id="A0AAW1YFB9"/>
<dbReference type="EMBL" id="JBEDUW010000002">
    <property type="protein sequence ID" value="KAK9946826.1"/>
    <property type="molecule type" value="Genomic_DNA"/>
</dbReference>
<dbReference type="Gene3D" id="1.25.40.10">
    <property type="entry name" value="Tetratricopeptide repeat domain"/>
    <property type="match status" value="1"/>
</dbReference>
<evidence type="ECO:0000313" key="1">
    <source>
        <dbReference type="EMBL" id="KAK9946826.1"/>
    </source>
</evidence>
<dbReference type="Proteomes" id="UP001457282">
    <property type="component" value="Unassembled WGS sequence"/>
</dbReference>
<dbReference type="PANTHER" id="PTHR47859:SF1">
    <property type="entry name" value="PENTATRICOPEPTIDE REPEAT-CONTAINING PROTEIN"/>
    <property type="match status" value="1"/>
</dbReference>
<name>A0AAW1YFB9_RUBAR</name>
<accession>A0AAW1YFB9</accession>
<protein>
    <recommendedName>
        <fullName evidence="3">Pentatricopeptide repeat-containing protein</fullName>
    </recommendedName>
</protein>
<evidence type="ECO:0008006" key="3">
    <source>
        <dbReference type="Google" id="ProtNLM"/>
    </source>
</evidence>
<evidence type="ECO:0000313" key="2">
    <source>
        <dbReference type="Proteomes" id="UP001457282"/>
    </source>
</evidence>
<reference evidence="1 2" key="1">
    <citation type="journal article" date="2023" name="G3 (Bethesda)">
        <title>A chromosome-length genome assembly and annotation of blackberry (Rubus argutus, cv. 'Hillquist').</title>
        <authorList>
            <person name="Bruna T."/>
            <person name="Aryal R."/>
            <person name="Dudchenko O."/>
            <person name="Sargent D.J."/>
            <person name="Mead D."/>
            <person name="Buti M."/>
            <person name="Cavallini A."/>
            <person name="Hytonen T."/>
            <person name="Andres J."/>
            <person name="Pham M."/>
            <person name="Weisz D."/>
            <person name="Mascagni F."/>
            <person name="Usai G."/>
            <person name="Natali L."/>
            <person name="Bassil N."/>
            <person name="Fernandez G.E."/>
            <person name="Lomsadze A."/>
            <person name="Armour M."/>
            <person name="Olukolu B."/>
            <person name="Poorten T."/>
            <person name="Britton C."/>
            <person name="Davik J."/>
            <person name="Ashrafi H."/>
            <person name="Aiden E.L."/>
            <person name="Borodovsky M."/>
            <person name="Worthington M."/>
        </authorList>
    </citation>
    <scope>NUCLEOTIDE SEQUENCE [LARGE SCALE GENOMIC DNA]</scope>
    <source>
        <strain evidence="1">PI 553951</strain>
    </source>
</reference>
<organism evidence="1 2">
    <name type="scientific">Rubus argutus</name>
    <name type="common">Southern blackberry</name>
    <dbReference type="NCBI Taxonomy" id="59490"/>
    <lineage>
        <taxon>Eukaryota</taxon>
        <taxon>Viridiplantae</taxon>
        <taxon>Streptophyta</taxon>
        <taxon>Embryophyta</taxon>
        <taxon>Tracheophyta</taxon>
        <taxon>Spermatophyta</taxon>
        <taxon>Magnoliopsida</taxon>
        <taxon>eudicotyledons</taxon>
        <taxon>Gunneridae</taxon>
        <taxon>Pentapetalae</taxon>
        <taxon>rosids</taxon>
        <taxon>fabids</taxon>
        <taxon>Rosales</taxon>
        <taxon>Rosaceae</taxon>
        <taxon>Rosoideae</taxon>
        <taxon>Rosoideae incertae sedis</taxon>
        <taxon>Rubus</taxon>
    </lineage>
</organism>
<gene>
    <name evidence="1" type="ORF">M0R45_012269</name>
</gene>
<dbReference type="InterPro" id="IPR011990">
    <property type="entry name" value="TPR-like_helical_dom_sf"/>
</dbReference>
<sequence>MMLRDGFFPLTVTYTALIKILLEDDAIDEALNLLDQASSEGNKLDAMVFNTILRKACEKELIDVVEFLVEWMHREEIQPDPSTCSFVFTAYAYCGFHRTAMEALQVLSMRMCDEDGSCPEKTEFEDDYIFAEDMEAESRIIQLFKDSQENLAVALLNLRWCAVLGFPISWLPDQSPWAKRLSTNYIARKEAA</sequence>
<keyword evidence="2" id="KW-1185">Reference proteome</keyword>